<protein>
    <submittedName>
        <fullName evidence="1">Uncharacterized protein</fullName>
    </submittedName>
</protein>
<gene>
    <name evidence="1" type="ORF">CB5_LOCUS6235</name>
</gene>
<name>A0A6V7NXI1_ANACO</name>
<dbReference type="EMBL" id="LR862142">
    <property type="protein sequence ID" value="CAD1823024.1"/>
    <property type="molecule type" value="Genomic_DNA"/>
</dbReference>
<proteinExistence type="predicted"/>
<organism evidence="1">
    <name type="scientific">Ananas comosus var. bracteatus</name>
    <name type="common">red pineapple</name>
    <dbReference type="NCBI Taxonomy" id="296719"/>
    <lineage>
        <taxon>Eukaryota</taxon>
        <taxon>Viridiplantae</taxon>
        <taxon>Streptophyta</taxon>
        <taxon>Embryophyta</taxon>
        <taxon>Tracheophyta</taxon>
        <taxon>Spermatophyta</taxon>
        <taxon>Magnoliopsida</taxon>
        <taxon>Liliopsida</taxon>
        <taxon>Poales</taxon>
        <taxon>Bromeliaceae</taxon>
        <taxon>Bromelioideae</taxon>
        <taxon>Ananas</taxon>
    </lineage>
</organism>
<dbReference type="AlphaFoldDB" id="A0A6V7NXI1"/>
<accession>A0A6V7NXI1</accession>
<evidence type="ECO:0000313" key="1">
    <source>
        <dbReference type="EMBL" id="CAD1823024.1"/>
    </source>
</evidence>
<reference evidence="1" key="1">
    <citation type="submission" date="2020-07" db="EMBL/GenBank/DDBJ databases">
        <authorList>
            <person name="Lin J."/>
        </authorList>
    </citation>
    <scope>NUCLEOTIDE SEQUENCE</scope>
</reference>
<sequence>MITLAIIDASDPCIRRDAGLAGPSEVPDQAGSREIESCGSNWQPGQLYFVLPLALRDHALSDLDMAALAVKASAALDTTAASSNKKIGRRVMSVEDALQHPCNDYGYNDDEYCFYSPTAVSASNSAFNNYMIR</sequence>